<accession>H1DKV5</accession>
<dbReference type="InterPro" id="IPR028366">
    <property type="entry name" value="PhoU"/>
</dbReference>
<dbReference type="HOGENOM" id="CLU_078518_3_1_10"/>
<reference evidence="3 4" key="1">
    <citation type="submission" date="2012-01" db="EMBL/GenBank/DDBJ databases">
        <title>The Genome Sequence of Odoribacter laneus YIT 12061.</title>
        <authorList>
            <consortium name="The Broad Institute Genome Sequencing Platform"/>
            <person name="Earl A."/>
            <person name="Ward D."/>
            <person name="Feldgarden M."/>
            <person name="Gevers D."/>
            <person name="Morotomi M."/>
            <person name="Young S.K."/>
            <person name="Zeng Q."/>
            <person name="Gargeya S."/>
            <person name="Fitzgerald M."/>
            <person name="Haas B."/>
            <person name="Abouelleil A."/>
            <person name="Alvarado L."/>
            <person name="Arachchi H.M."/>
            <person name="Berlin A."/>
            <person name="Chapman S.B."/>
            <person name="Gearin G."/>
            <person name="Goldberg J."/>
            <person name="Griggs A."/>
            <person name="Gujja S."/>
            <person name="Hansen M."/>
            <person name="Heiman D."/>
            <person name="Howarth C."/>
            <person name="Larimer J."/>
            <person name="Lui A."/>
            <person name="MacDonald P.J.P."/>
            <person name="McCowen C."/>
            <person name="Montmayeur A."/>
            <person name="Murphy C."/>
            <person name="Neiman D."/>
            <person name="Pearson M."/>
            <person name="Priest M."/>
            <person name="Roberts A."/>
            <person name="Saif S."/>
            <person name="Shea T."/>
            <person name="Sisk P."/>
            <person name="Stolte C."/>
            <person name="Sykes S."/>
            <person name="Wortman J."/>
            <person name="Nusbaum C."/>
            <person name="Birren B."/>
        </authorList>
    </citation>
    <scope>NUCLEOTIDE SEQUENCE [LARGE SCALE GENOMIC DNA]</scope>
    <source>
        <strain evidence="3 4">YIT 12061</strain>
    </source>
</reference>
<protein>
    <submittedName>
        <fullName evidence="3">Phosphate transport system regulatory protein PhoU</fullName>
    </submittedName>
</protein>
<evidence type="ECO:0000259" key="2">
    <source>
        <dbReference type="Pfam" id="PF01895"/>
    </source>
</evidence>
<evidence type="ECO:0000256" key="1">
    <source>
        <dbReference type="ARBA" id="ARBA00008107"/>
    </source>
</evidence>
<dbReference type="PANTHER" id="PTHR42930">
    <property type="entry name" value="PHOSPHATE-SPECIFIC TRANSPORT SYSTEM ACCESSORY PROTEIN PHOU"/>
    <property type="match status" value="1"/>
</dbReference>
<dbReference type="PANTHER" id="PTHR42930:SF3">
    <property type="entry name" value="PHOSPHATE-SPECIFIC TRANSPORT SYSTEM ACCESSORY PROTEIN PHOU"/>
    <property type="match status" value="1"/>
</dbReference>
<dbReference type="InterPro" id="IPR038078">
    <property type="entry name" value="PhoU-like_sf"/>
</dbReference>
<dbReference type="PATRIC" id="fig|742817.3.peg.3092"/>
<name>H1DKV5_9BACT</name>
<evidence type="ECO:0000313" key="4">
    <source>
        <dbReference type="Proteomes" id="UP000004892"/>
    </source>
</evidence>
<dbReference type="Gene3D" id="1.20.58.220">
    <property type="entry name" value="Phosphate transport system protein phou homolog 2, domain 2"/>
    <property type="match status" value="2"/>
</dbReference>
<dbReference type="Pfam" id="PF01895">
    <property type="entry name" value="PhoU"/>
    <property type="match status" value="2"/>
</dbReference>
<organism evidence="3 4">
    <name type="scientific">Odoribacter laneus YIT 12061</name>
    <dbReference type="NCBI Taxonomy" id="742817"/>
    <lineage>
        <taxon>Bacteria</taxon>
        <taxon>Pseudomonadati</taxon>
        <taxon>Bacteroidota</taxon>
        <taxon>Bacteroidia</taxon>
        <taxon>Bacteroidales</taxon>
        <taxon>Odoribacteraceae</taxon>
        <taxon>Odoribacter</taxon>
    </lineage>
</organism>
<dbReference type="SUPFAM" id="SSF109755">
    <property type="entry name" value="PhoU-like"/>
    <property type="match status" value="1"/>
</dbReference>
<gene>
    <name evidence="3" type="ORF">HMPREF9449_02891</name>
</gene>
<keyword evidence="4" id="KW-1185">Reference proteome</keyword>
<dbReference type="EMBL" id="ADMC01000033">
    <property type="protein sequence ID" value="EHP45250.1"/>
    <property type="molecule type" value="Genomic_DNA"/>
</dbReference>
<evidence type="ECO:0000313" key="3">
    <source>
        <dbReference type="EMBL" id="EHP45250.1"/>
    </source>
</evidence>
<dbReference type="GO" id="GO:0030643">
    <property type="term" value="P:intracellular phosphate ion homeostasis"/>
    <property type="evidence" value="ECO:0007669"/>
    <property type="project" value="InterPro"/>
</dbReference>
<comment type="caution">
    <text evidence="3">The sequence shown here is derived from an EMBL/GenBank/DDBJ whole genome shotgun (WGS) entry which is preliminary data.</text>
</comment>
<dbReference type="InterPro" id="IPR026022">
    <property type="entry name" value="PhoU_dom"/>
</dbReference>
<proteinExistence type="inferred from homology"/>
<dbReference type="AlphaFoldDB" id="H1DKV5"/>
<comment type="similarity">
    <text evidence="1">Belongs to the PhoU family.</text>
</comment>
<dbReference type="RefSeq" id="WP_009138034.1">
    <property type="nucleotide sequence ID" value="NZ_JH594598.1"/>
</dbReference>
<dbReference type="GO" id="GO:0045936">
    <property type="term" value="P:negative regulation of phosphate metabolic process"/>
    <property type="evidence" value="ECO:0007669"/>
    <property type="project" value="InterPro"/>
</dbReference>
<dbReference type="STRING" id="742817.HMPREF9449_02891"/>
<feature type="domain" description="PhoU" evidence="2">
    <location>
        <begin position="123"/>
        <end position="209"/>
    </location>
</feature>
<sequence>MNRLREKFFLRISQDFEVMSKMVIQQIHQTQRLLETNTLPEIYTEIHNNERIIDSLDVKMRDEVINTIVLYSPRAGDLRKIMAYYDMTAYLERIGDLLINISIFMNQVNIGGAIFPLYKNHISKLWTVAENMVQNAIFAFTCEDNNLAKETINLDDIVDTLHHELTQKLRTQNADKTLKEQQLTDILSLSSISYNIERIGDNATNIAEAAIYLMEGKNIKHQGKENTDILQAGSEG</sequence>
<dbReference type="eggNOG" id="COG0704">
    <property type="taxonomic scope" value="Bacteria"/>
</dbReference>
<dbReference type="Proteomes" id="UP000004892">
    <property type="component" value="Unassembled WGS sequence"/>
</dbReference>
<dbReference type="GeneID" id="98070413"/>
<feature type="domain" description="PhoU" evidence="2">
    <location>
        <begin position="19"/>
        <end position="102"/>
    </location>
</feature>